<keyword evidence="3" id="KW-0489">Methyltransferase</keyword>
<comment type="caution">
    <text evidence="3">The sequence shown here is derived from an EMBL/GenBank/DDBJ whole genome shotgun (WGS) entry which is preliminary data.</text>
</comment>
<dbReference type="InterPro" id="IPR018773">
    <property type="entry name" value="MeTrfase_reg_dom_prd"/>
</dbReference>
<organism evidence="3 4">
    <name type="scientific">Siculibacillus lacustris</name>
    <dbReference type="NCBI Taxonomy" id="1549641"/>
    <lineage>
        <taxon>Bacteria</taxon>
        <taxon>Pseudomonadati</taxon>
        <taxon>Pseudomonadota</taxon>
        <taxon>Alphaproteobacteria</taxon>
        <taxon>Hyphomicrobiales</taxon>
        <taxon>Ancalomicrobiaceae</taxon>
        <taxon>Siculibacillus</taxon>
    </lineage>
</organism>
<dbReference type="OrthoDB" id="5298787at2"/>
<sequence>MTRAGWGGGYTVDVDYLQEYFADWVPLRTRFALLASGWEAPPLRSACELGFGQGMTIAVAAATGDAEWVGTDFNPSQVANARDLAGPTCRLFDDSFAEFAARDDLPTFDFIVLHGIWSWVSPENRAVLVDFIRRRLAVGGVLYVSYNLAAGWASMGAVRRLMKDFYDKRADRSAGPEVRVRATLAFAEGLLATGSAHLGSQPLAADRIAKLKTHDWRYILHEYLNDDWHPMHFAEVAEELAGAKLGYACSAAFFDHVDVLTHGEEQIRILESIRDVADRETMRDFFSNRNFRRDLWVKGAMRISSDRQRREIGAFTVTLLTRRADVTLQIGMGENTATLQKAIYEPILDRLADGPCTIADLLAALEPRGIAFGQIVEAVRVLLAKFDVGFVQDAPVIEARRASTRVLNRRLLDRVRDGDEVKFLASPVLGCGLPVDHVHLLFILAREAGHESADAIAAHAWEALTARGRSLVADGRAITDPDAGRARMKVLVEGFLEARLPVLTALEAV</sequence>
<dbReference type="Pfam" id="PF10119">
    <property type="entry name" value="MethyTransf_Reg"/>
    <property type="match status" value="1"/>
</dbReference>
<keyword evidence="3" id="KW-0808">Transferase</keyword>
<dbReference type="InterPro" id="IPR029063">
    <property type="entry name" value="SAM-dependent_MTases_sf"/>
</dbReference>
<dbReference type="RefSeq" id="WP_131310090.1">
    <property type="nucleotide sequence ID" value="NZ_SJFN01000019.1"/>
</dbReference>
<dbReference type="SUPFAM" id="SSF53335">
    <property type="entry name" value="S-adenosyl-L-methionine-dependent methyltransferases"/>
    <property type="match status" value="1"/>
</dbReference>
<reference evidence="3 4" key="1">
    <citation type="submission" date="2019-02" db="EMBL/GenBank/DDBJ databases">
        <title>Siculibacillus lacustris gen. nov., sp. nov., a new rosette-forming bacterium isolated from a freshwater crater lake (Lake St. Ana, Romania).</title>
        <authorList>
            <person name="Felfoldi T."/>
            <person name="Marton Z."/>
            <person name="Szabo A."/>
            <person name="Mentes A."/>
            <person name="Boka K."/>
            <person name="Marialigeti K."/>
            <person name="Mathe I."/>
            <person name="Koncz M."/>
            <person name="Schumann P."/>
            <person name="Toth E."/>
        </authorList>
    </citation>
    <scope>NUCLEOTIDE SEQUENCE [LARGE SCALE GENOMIC DNA]</scope>
    <source>
        <strain evidence="3 4">SA-279</strain>
    </source>
</reference>
<dbReference type="GO" id="GO:0008168">
    <property type="term" value="F:methyltransferase activity"/>
    <property type="evidence" value="ECO:0007669"/>
    <property type="project" value="UniProtKB-KW"/>
</dbReference>
<evidence type="ECO:0000259" key="1">
    <source>
        <dbReference type="Pfam" id="PF10119"/>
    </source>
</evidence>
<protein>
    <submittedName>
        <fullName evidence="3">Methyltransferase domain-containing protein</fullName>
    </submittedName>
</protein>
<name>A0A4Q9VN95_9HYPH</name>
<accession>A0A4Q9VN95</accession>
<dbReference type="EMBL" id="SJFN01000019">
    <property type="protein sequence ID" value="TBW36583.1"/>
    <property type="molecule type" value="Genomic_DNA"/>
</dbReference>
<evidence type="ECO:0000259" key="2">
    <source>
        <dbReference type="Pfam" id="PF13649"/>
    </source>
</evidence>
<feature type="domain" description="Methyltransferase" evidence="2">
    <location>
        <begin position="48"/>
        <end position="140"/>
    </location>
</feature>
<dbReference type="InterPro" id="IPR041698">
    <property type="entry name" value="Methyltransf_25"/>
</dbReference>
<dbReference type="CDD" id="cd02440">
    <property type="entry name" value="AdoMet_MTases"/>
    <property type="match status" value="1"/>
</dbReference>
<keyword evidence="4" id="KW-1185">Reference proteome</keyword>
<dbReference type="AlphaFoldDB" id="A0A4Q9VN95"/>
<evidence type="ECO:0000313" key="3">
    <source>
        <dbReference type="EMBL" id="TBW36583.1"/>
    </source>
</evidence>
<dbReference type="Pfam" id="PF13649">
    <property type="entry name" value="Methyltransf_25"/>
    <property type="match status" value="1"/>
</dbReference>
<proteinExistence type="predicted"/>
<feature type="domain" description="Methyltransferase regulatory" evidence="1">
    <location>
        <begin position="217"/>
        <end position="298"/>
    </location>
</feature>
<dbReference type="Gene3D" id="3.40.50.150">
    <property type="entry name" value="Vaccinia Virus protein VP39"/>
    <property type="match status" value="1"/>
</dbReference>
<dbReference type="GO" id="GO:0032259">
    <property type="term" value="P:methylation"/>
    <property type="evidence" value="ECO:0007669"/>
    <property type="project" value="UniProtKB-KW"/>
</dbReference>
<evidence type="ECO:0000313" key="4">
    <source>
        <dbReference type="Proteomes" id="UP000292781"/>
    </source>
</evidence>
<dbReference type="Proteomes" id="UP000292781">
    <property type="component" value="Unassembled WGS sequence"/>
</dbReference>
<gene>
    <name evidence="3" type="ORF">EYW49_13365</name>
</gene>